<keyword evidence="2" id="KW-0732">Signal</keyword>
<dbReference type="Proteomes" id="UP000007488">
    <property type="component" value="Chromosome"/>
</dbReference>
<feature type="chain" id="PRO_5003261044" description="DUF5667 domain-containing protein" evidence="2">
    <location>
        <begin position="24"/>
        <end position="303"/>
    </location>
</feature>
<evidence type="ECO:0000256" key="2">
    <source>
        <dbReference type="SAM" id="SignalP"/>
    </source>
</evidence>
<protein>
    <recommendedName>
        <fullName evidence="3">DUF5667 domain-containing protein</fullName>
    </recommendedName>
</protein>
<feature type="compositionally biased region" description="Low complexity" evidence="1">
    <location>
        <begin position="28"/>
        <end position="47"/>
    </location>
</feature>
<evidence type="ECO:0000256" key="1">
    <source>
        <dbReference type="SAM" id="MobiDB-lite"/>
    </source>
</evidence>
<accession>F0SYM8</accession>
<gene>
    <name evidence="4" type="ordered locus">Sgly_0464</name>
</gene>
<proteinExistence type="predicted"/>
<evidence type="ECO:0000313" key="5">
    <source>
        <dbReference type="Proteomes" id="UP000007488"/>
    </source>
</evidence>
<dbReference type="EMBL" id="CP002547">
    <property type="protein sequence ID" value="ADY54829.1"/>
    <property type="molecule type" value="Genomic_DNA"/>
</dbReference>
<dbReference type="HOGENOM" id="CLU_918069_0_0_9"/>
<dbReference type="STRING" id="645991.Sgly_0464"/>
<reference evidence="4 5" key="1">
    <citation type="journal article" date="2011" name="Stand. Genomic Sci.">
        <title>Complete genome sequence of Syntrophobotulus glycolicus type strain (FlGlyR).</title>
        <authorList>
            <person name="Han C."/>
            <person name="Mwirichia R."/>
            <person name="Chertkov O."/>
            <person name="Held B."/>
            <person name="Lapidus A."/>
            <person name="Nolan M."/>
            <person name="Lucas S."/>
            <person name="Hammon N."/>
            <person name="Deshpande S."/>
            <person name="Cheng J.F."/>
            <person name="Tapia R."/>
            <person name="Goodwin L."/>
            <person name="Pitluck S."/>
            <person name="Huntemann M."/>
            <person name="Liolios K."/>
            <person name="Ivanova N."/>
            <person name="Pagani I."/>
            <person name="Mavromatis K."/>
            <person name="Ovchinikova G."/>
            <person name="Pati A."/>
            <person name="Chen A."/>
            <person name="Palaniappan K."/>
            <person name="Land M."/>
            <person name="Hauser L."/>
            <person name="Brambilla E.M."/>
            <person name="Rohde M."/>
            <person name="Spring S."/>
            <person name="Sikorski J."/>
            <person name="Goker M."/>
            <person name="Woyke T."/>
            <person name="Bristow J."/>
            <person name="Eisen J.A."/>
            <person name="Markowitz V."/>
            <person name="Hugenholtz P."/>
            <person name="Kyrpides N.C."/>
            <person name="Klenk H.P."/>
            <person name="Detter J.C."/>
        </authorList>
    </citation>
    <scope>NUCLEOTIDE SEQUENCE [LARGE SCALE GENOMIC DNA]</scope>
    <source>
        <strain evidence="5">DSM 8271 / FlGlyR</strain>
    </source>
</reference>
<dbReference type="OrthoDB" id="1797494at2"/>
<organism evidence="4 5">
    <name type="scientific">Syntrophobotulus glycolicus (strain DSM 8271 / FlGlyR)</name>
    <dbReference type="NCBI Taxonomy" id="645991"/>
    <lineage>
        <taxon>Bacteria</taxon>
        <taxon>Bacillati</taxon>
        <taxon>Bacillota</taxon>
        <taxon>Clostridia</taxon>
        <taxon>Eubacteriales</taxon>
        <taxon>Desulfitobacteriaceae</taxon>
        <taxon>Syntrophobotulus</taxon>
    </lineage>
</organism>
<keyword evidence="5" id="KW-1185">Reference proteome</keyword>
<sequence length="303" mass="34309">MRKILITLALMTAMAVQPMMAYAQTTSDSTAATGTTTTDSEQTTVTDENGEEVDPGTLPDSPFYWLTDFIEKLQVALALDPVKKAEYEKGQALKKLAAAHQMCEKGNNELAEKCLNQYYGKLEKAKQFLSSVEDPDSEERQKLIQAMENTNAENIETLGALLEKLPPQASARVALNIVRTMEKSVDQLTAEQQENIEKQVENAAKRIEKQQLKEETKKAMNEFRESLNVKKNELNAEEQKAEKQKVSVQNKDKDKNKDKNKAAEKKKMKDKKIRKDQNTTVINKNDHKEKGIPETKNYPNSWL</sequence>
<feature type="compositionally biased region" description="Basic and acidic residues" evidence="1">
    <location>
        <begin position="284"/>
        <end position="293"/>
    </location>
</feature>
<dbReference type="AlphaFoldDB" id="F0SYM8"/>
<evidence type="ECO:0000313" key="4">
    <source>
        <dbReference type="EMBL" id="ADY54829.1"/>
    </source>
</evidence>
<feature type="region of interest" description="Disordered" evidence="1">
    <location>
        <begin position="230"/>
        <end position="303"/>
    </location>
</feature>
<dbReference type="KEGG" id="sgy:Sgly_0464"/>
<feature type="domain" description="DUF5667" evidence="3">
    <location>
        <begin position="56"/>
        <end position="168"/>
    </location>
</feature>
<feature type="signal peptide" evidence="2">
    <location>
        <begin position="1"/>
        <end position="23"/>
    </location>
</feature>
<dbReference type="InterPro" id="IPR043725">
    <property type="entry name" value="DUF5667"/>
</dbReference>
<dbReference type="eggNOG" id="ENOG50327JQ">
    <property type="taxonomic scope" value="Bacteria"/>
</dbReference>
<evidence type="ECO:0000259" key="3">
    <source>
        <dbReference type="Pfam" id="PF18915"/>
    </source>
</evidence>
<dbReference type="RefSeq" id="WP_013623700.1">
    <property type="nucleotide sequence ID" value="NC_015172.1"/>
</dbReference>
<dbReference type="Pfam" id="PF18915">
    <property type="entry name" value="DUF5667"/>
    <property type="match status" value="1"/>
</dbReference>
<reference evidence="5" key="2">
    <citation type="submission" date="2011-02" db="EMBL/GenBank/DDBJ databases">
        <title>The complete genome of Syntrophobotulus glycolicus DSM 8271.</title>
        <authorList>
            <person name="Lucas S."/>
            <person name="Copeland A."/>
            <person name="Lapidus A."/>
            <person name="Bruce D."/>
            <person name="Goodwin L."/>
            <person name="Pitluck S."/>
            <person name="Kyrpides N."/>
            <person name="Mavromatis K."/>
            <person name="Pagani I."/>
            <person name="Ivanova N."/>
            <person name="Mikhailova N."/>
            <person name="Chertkov O."/>
            <person name="Held B."/>
            <person name="Detter J.C."/>
            <person name="Tapia R."/>
            <person name="Han C."/>
            <person name="Land M."/>
            <person name="Hauser L."/>
            <person name="Markowitz V."/>
            <person name="Cheng J.-F."/>
            <person name="Hugenholtz P."/>
            <person name="Woyke T."/>
            <person name="Wu D."/>
            <person name="Spring S."/>
            <person name="Schroeder M."/>
            <person name="Brambilla E."/>
            <person name="Klenk H.-P."/>
            <person name="Eisen J.A."/>
        </authorList>
    </citation>
    <scope>NUCLEOTIDE SEQUENCE [LARGE SCALE GENOMIC DNA]</scope>
    <source>
        <strain evidence="5">DSM 8271 / FlGlyR</strain>
    </source>
</reference>
<name>F0SYM8_SYNGF</name>
<feature type="region of interest" description="Disordered" evidence="1">
    <location>
        <begin position="28"/>
        <end position="57"/>
    </location>
</feature>
<feature type="compositionally biased region" description="Basic and acidic residues" evidence="1">
    <location>
        <begin position="230"/>
        <end position="277"/>
    </location>
</feature>